<keyword evidence="2" id="KW-1185">Reference proteome</keyword>
<dbReference type="Proteomes" id="UP000268233">
    <property type="component" value="Unassembled WGS sequence"/>
</dbReference>
<evidence type="ECO:0000313" key="2">
    <source>
        <dbReference type="Proteomes" id="UP000268233"/>
    </source>
</evidence>
<dbReference type="SUPFAM" id="SSF52980">
    <property type="entry name" value="Restriction endonuclease-like"/>
    <property type="match status" value="1"/>
</dbReference>
<protein>
    <recommendedName>
        <fullName evidence="3">Restriction endonuclease</fullName>
    </recommendedName>
</protein>
<organism evidence="1 2">
    <name type="scientific">Haloarcula quadrata</name>
    <dbReference type="NCBI Taxonomy" id="182779"/>
    <lineage>
        <taxon>Archaea</taxon>
        <taxon>Methanobacteriati</taxon>
        <taxon>Methanobacteriota</taxon>
        <taxon>Stenosarchaea group</taxon>
        <taxon>Halobacteria</taxon>
        <taxon>Halobacteriales</taxon>
        <taxon>Haloarculaceae</taxon>
        <taxon>Haloarcula</taxon>
    </lineage>
</organism>
<evidence type="ECO:0008006" key="3">
    <source>
        <dbReference type="Google" id="ProtNLM"/>
    </source>
</evidence>
<comment type="caution">
    <text evidence="1">The sequence shown here is derived from an EMBL/GenBank/DDBJ whole genome shotgun (WGS) entry which is preliminary data.</text>
</comment>
<accession>A0A495R4B3</accession>
<dbReference type="AlphaFoldDB" id="A0A495R4B3"/>
<dbReference type="EMBL" id="RBWW01000001">
    <property type="protein sequence ID" value="RKS82161.1"/>
    <property type="molecule type" value="Genomic_DNA"/>
</dbReference>
<gene>
    <name evidence="1" type="ORF">BDK61_1460</name>
</gene>
<reference evidence="1 2" key="1">
    <citation type="submission" date="2018-10" db="EMBL/GenBank/DDBJ databases">
        <title>Genomic Encyclopedia of Archaeal and Bacterial Type Strains, Phase II (KMG-II): from individual species to whole genera.</title>
        <authorList>
            <person name="Goeker M."/>
        </authorList>
    </citation>
    <scope>NUCLEOTIDE SEQUENCE [LARGE SCALE GENOMIC DNA]</scope>
    <source>
        <strain evidence="1 2">DSM 11927</strain>
    </source>
</reference>
<name>A0A495R4B3_9EURY</name>
<dbReference type="InterPro" id="IPR011335">
    <property type="entry name" value="Restrct_endonuc-II-like"/>
</dbReference>
<sequence>MFGVHREHGWRALCQCKDWRVDEITPADLWRLIALSYTVEAHPVLVTTAGLSRRAKQIARRWEVRLLRPRDLEEQSTMPIPGERLGLPRERRWSSRLADDGEMRELLLRGGILPSRESRPSY</sequence>
<dbReference type="RefSeq" id="WP_121302851.1">
    <property type="nucleotide sequence ID" value="NZ_RBWW01000001.1"/>
</dbReference>
<evidence type="ECO:0000313" key="1">
    <source>
        <dbReference type="EMBL" id="RKS82161.1"/>
    </source>
</evidence>
<proteinExistence type="predicted"/>